<dbReference type="EMBL" id="BGZK01000451">
    <property type="protein sequence ID" value="GBP44351.1"/>
    <property type="molecule type" value="Genomic_DNA"/>
</dbReference>
<protein>
    <submittedName>
        <fullName evidence="2">Uncharacterized protein</fullName>
    </submittedName>
</protein>
<keyword evidence="1" id="KW-0472">Membrane</keyword>
<reference evidence="2 3" key="1">
    <citation type="journal article" date="2019" name="Commun. Biol.">
        <title>The bagworm genome reveals a unique fibroin gene that provides high tensile strength.</title>
        <authorList>
            <person name="Kono N."/>
            <person name="Nakamura H."/>
            <person name="Ohtoshi R."/>
            <person name="Tomita M."/>
            <person name="Numata K."/>
            <person name="Arakawa K."/>
        </authorList>
    </citation>
    <scope>NUCLEOTIDE SEQUENCE [LARGE SCALE GENOMIC DNA]</scope>
</reference>
<feature type="transmembrane region" description="Helical" evidence="1">
    <location>
        <begin position="83"/>
        <end position="108"/>
    </location>
</feature>
<sequence length="249" mass="28957">MDLFSVPSYVKLQQMAILMVIIEIRMLKFFILNINNLIPNKFDEAVRRLKDIFKYAVMDDSDNLITISELKQFLKIQKLLQDAVYSLTGLFEIPLFALILENVIHFALGPGKLVLFFRWGGDDWDLTLSIVQFIDLFTHFLWVVVVVEPFHQISTSDEEMRCLLNDFLACCIEEGVDCEGFEELECAVEHLSAFPLNFTLIGKKSVIEFMITNDRLRSEVTNKRGFRSINHDTSPFLMVYQNKALYYRS</sequence>
<gene>
    <name evidence="2" type="ORF">EVAR_31246_1</name>
</gene>
<dbReference type="Proteomes" id="UP000299102">
    <property type="component" value="Unassembled WGS sequence"/>
</dbReference>
<accession>A0A4C1VZT9</accession>
<evidence type="ECO:0000256" key="1">
    <source>
        <dbReference type="SAM" id="Phobius"/>
    </source>
</evidence>
<dbReference type="AlphaFoldDB" id="A0A4C1VZT9"/>
<feature type="transmembrane region" description="Helical" evidence="1">
    <location>
        <begin position="12"/>
        <end position="31"/>
    </location>
</feature>
<keyword evidence="1" id="KW-1133">Transmembrane helix</keyword>
<organism evidence="2 3">
    <name type="scientific">Eumeta variegata</name>
    <name type="common">Bagworm moth</name>
    <name type="synonym">Eumeta japonica</name>
    <dbReference type="NCBI Taxonomy" id="151549"/>
    <lineage>
        <taxon>Eukaryota</taxon>
        <taxon>Metazoa</taxon>
        <taxon>Ecdysozoa</taxon>
        <taxon>Arthropoda</taxon>
        <taxon>Hexapoda</taxon>
        <taxon>Insecta</taxon>
        <taxon>Pterygota</taxon>
        <taxon>Neoptera</taxon>
        <taxon>Endopterygota</taxon>
        <taxon>Lepidoptera</taxon>
        <taxon>Glossata</taxon>
        <taxon>Ditrysia</taxon>
        <taxon>Tineoidea</taxon>
        <taxon>Psychidae</taxon>
        <taxon>Oiketicinae</taxon>
        <taxon>Eumeta</taxon>
    </lineage>
</organism>
<comment type="caution">
    <text evidence="2">The sequence shown here is derived from an EMBL/GenBank/DDBJ whole genome shotgun (WGS) entry which is preliminary data.</text>
</comment>
<evidence type="ECO:0000313" key="2">
    <source>
        <dbReference type="EMBL" id="GBP44351.1"/>
    </source>
</evidence>
<evidence type="ECO:0000313" key="3">
    <source>
        <dbReference type="Proteomes" id="UP000299102"/>
    </source>
</evidence>
<feature type="transmembrane region" description="Helical" evidence="1">
    <location>
        <begin position="128"/>
        <end position="147"/>
    </location>
</feature>
<keyword evidence="3" id="KW-1185">Reference proteome</keyword>
<keyword evidence="1" id="KW-0812">Transmembrane</keyword>
<proteinExistence type="predicted"/>
<name>A0A4C1VZT9_EUMVA</name>